<name>A0A7C6E9X6_DESAE</name>
<evidence type="ECO:0000256" key="2">
    <source>
        <dbReference type="ARBA" id="ARBA00022692"/>
    </source>
</evidence>
<dbReference type="SUPFAM" id="SSF141322">
    <property type="entry name" value="NfeD domain-like"/>
    <property type="match status" value="1"/>
</dbReference>
<dbReference type="PANTHER" id="PTHR33507">
    <property type="entry name" value="INNER MEMBRANE PROTEIN YBBJ"/>
    <property type="match status" value="1"/>
</dbReference>
<gene>
    <name evidence="7" type="ORF">ENM99_05535</name>
</gene>
<proteinExistence type="predicted"/>
<dbReference type="GO" id="GO:0016020">
    <property type="term" value="C:membrane"/>
    <property type="evidence" value="ECO:0007669"/>
    <property type="project" value="UniProtKB-SubCell"/>
</dbReference>
<accession>A0A7C6E9X6</accession>
<dbReference type="Gene3D" id="2.40.50.140">
    <property type="entry name" value="Nucleic acid-binding proteins"/>
    <property type="match status" value="1"/>
</dbReference>
<feature type="transmembrane region" description="Helical" evidence="5">
    <location>
        <begin position="12"/>
        <end position="33"/>
    </location>
</feature>
<evidence type="ECO:0000259" key="6">
    <source>
        <dbReference type="Pfam" id="PF01957"/>
    </source>
</evidence>
<feature type="domain" description="NfeD-like C-terminal" evidence="6">
    <location>
        <begin position="99"/>
        <end position="155"/>
    </location>
</feature>
<keyword evidence="2 5" id="KW-0812">Transmembrane</keyword>
<evidence type="ECO:0000256" key="3">
    <source>
        <dbReference type="ARBA" id="ARBA00022989"/>
    </source>
</evidence>
<keyword evidence="3 5" id="KW-1133">Transmembrane helix</keyword>
<comment type="subcellular location">
    <subcellularLocation>
        <location evidence="1">Membrane</location>
        <topology evidence="1">Multi-pass membrane protein</topology>
    </subcellularLocation>
</comment>
<dbReference type="AlphaFoldDB" id="A0A7C6E9X6"/>
<feature type="transmembrane region" description="Helical" evidence="5">
    <location>
        <begin position="38"/>
        <end position="58"/>
    </location>
</feature>
<keyword evidence="4 5" id="KW-0472">Membrane</keyword>
<evidence type="ECO:0000256" key="1">
    <source>
        <dbReference type="ARBA" id="ARBA00004141"/>
    </source>
</evidence>
<dbReference type="InterPro" id="IPR052165">
    <property type="entry name" value="Membrane_assoc_protease"/>
</dbReference>
<sequence length="157" mass="17463">MMIHLVRVCSMSVGIGEILVFLSFTFLILEIFFASGGIFTFVGLTSFIIGTYFLYLSFNGLPSLFLYVVYPIFVGVFAFVVFVVILGLRAQKAPVKTTENLLGKTGVCKKPMTKNNPGQIDIEGEIWAAYSDEDVAVGQKVKVIEQKSLQLFVRKEE</sequence>
<dbReference type="Proteomes" id="UP000886400">
    <property type="component" value="Unassembled WGS sequence"/>
</dbReference>
<dbReference type="Pfam" id="PF01957">
    <property type="entry name" value="NfeD"/>
    <property type="match status" value="1"/>
</dbReference>
<comment type="caution">
    <text evidence="7">The sequence shown here is derived from an EMBL/GenBank/DDBJ whole genome shotgun (WGS) entry which is preliminary data.</text>
</comment>
<protein>
    <recommendedName>
        <fullName evidence="6">NfeD-like C-terminal domain-containing protein</fullName>
    </recommendedName>
</protein>
<feature type="transmembrane region" description="Helical" evidence="5">
    <location>
        <begin position="64"/>
        <end position="88"/>
    </location>
</feature>
<dbReference type="InterPro" id="IPR002810">
    <property type="entry name" value="NfeD-like_C"/>
</dbReference>
<dbReference type="InterPro" id="IPR012340">
    <property type="entry name" value="NA-bd_OB-fold"/>
</dbReference>
<dbReference type="EMBL" id="DRZX01000263">
    <property type="protein sequence ID" value="HHS49289.1"/>
    <property type="molecule type" value="Genomic_DNA"/>
</dbReference>
<evidence type="ECO:0000256" key="5">
    <source>
        <dbReference type="SAM" id="Phobius"/>
    </source>
</evidence>
<evidence type="ECO:0000256" key="4">
    <source>
        <dbReference type="ARBA" id="ARBA00023136"/>
    </source>
</evidence>
<dbReference type="PANTHER" id="PTHR33507:SF4">
    <property type="entry name" value="NODULATION COMPETITIVENESS PROTEIN NFED"/>
    <property type="match status" value="1"/>
</dbReference>
<evidence type="ECO:0000313" key="7">
    <source>
        <dbReference type="EMBL" id="HHS49289.1"/>
    </source>
</evidence>
<reference evidence="7" key="1">
    <citation type="journal article" date="2020" name="mSystems">
        <title>Genome- and Community-Level Interaction Insights into Carbon Utilization and Element Cycling Functions of Hydrothermarchaeota in Hydrothermal Sediment.</title>
        <authorList>
            <person name="Zhou Z."/>
            <person name="Liu Y."/>
            <person name="Xu W."/>
            <person name="Pan J."/>
            <person name="Luo Z.H."/>
            <person name="Li M."/>
        </authorList>
    </citation>
    <scope>NUCLEOTIDE SEQUENCE [LARGE SCALE GENOMIC DNA]</scope>
    <source>
        <strain evidence="7">SpSt-1135</strain>
    </source>
</reference>
<organism evidence="7">
    <name type="scientific">Desulfurella acetivorans</name>
    <dbReference type="NCBI Taxonomy" id="33002"/>
    <lineage>
        <taxon>Bacteria</taxon>
        <taxon>Pseudomonadati</taxon>
        <taxon>Campylobacterota</taxon>
        <taxon>Desulfurellia</taxon>
        <taxon>Desulfurellales</taxon>
        <taxon>Desulfurellaceae</taxon>
        <taxon>Desulfurella</taxon>
    </lineage>
</organism>